<dbReference type="NCBIfam" id="TIGR00621">
    <property type="entry name" value="ssb"/>
    <property type="match status" value="1"/>
</dbReference>
<dbReference type="RefSeq" id="XP_009023311.1">
    <property type="nucleotide sequence ID" value="XM_009025063.1"/>
</dbReference>
<dbReference type="OMA" id="KTQWHRI"/>
<reference evidence="3 5" key="2">
    <citation type="journal article" date="2013" name="Nature">
        <title>Insights into bilaterian evolution from three spiralian genomes.</title>
        <authorList>
            <person name="Simakov O."/>
            <person name="Marletaz F."/>
            <person name="Cho S.J."/>
            <person name="Edsinger-Gonzales E."/>
            <person name="Havlak P."/>
            <person name="Hellsten U."/>
            <person name="Kuo D.H."/>
            <person name="Larsson T."/>
            <person name="Lv J."/>
            <person name="Arendt D."/>
            <person name="Savage R."/>
            <person name="Osoegawa K."/>
            <person name="de Jong P."/>
            <person name="Grimwood J."/>
            <person name="Chapman J.A."/>
            <person name="Shapiro H."/>
            <person name="Aerts A."/>
            <person name="Otillar R.P."/>
            <person name="Terry A.Y."/>
            <person name="Boore J.L."/>
            <person name="Grigoriev I.V."/>
            <person name="Lindberg D.R."/>
            <person name="Seaver E.C."/>
            <person name="Weisblat D.A."/>
            <person name="Putnam N.H."/>
            <person name="Rokhsar D.S."/>
        </authorList>
    </citation>
    <scope>NUCLEOTIDE SEQUENCE</scope>
</reference>
<dbReference type="PANTHER" id="PTHR10302:SF0">
    <property type="entry name" value="SINGLE-STRANDED DNA-BINDING PROTEIN, MITOCHONDRIAL"/>
    <property type="match status" value="1"/>
</dbReference>
<proteinExistence type="predicted"/>
<dbReference type="CDD" id="cd04496">
    <property type="entry name" value="SSB_OBF"/>
    <property type="match status" value="1"/>
</dbReference>
<dbReference type="OrthoDB" id="1078367at2759"/>
<evidence type="ECO:0000256" key="2">
    <source>
        <dbReference type="PIRNR" id="PIRNR002070"/>
    </source>
</evidence>
<evidence type="ECO:0000256" key="1">
    <source>
        <dbReference type="ARBA" id="ARBA00023125"/>
    </source>
</evidence>
<dbReference type="InParanoid" id="T1G5H7"/>
<name>T1G5H7_HELRO</name>
<dbReference type="PIRSF" id="PIRSF002070">
    <property type="entry name" value="SSB"/>
    <property type="match status" value="1"/>
</dbReference>
<dbReference type="FunCoup" id="T1G5H7">
    <property type="interactions" value="1403"/>
</dbReference>
<dbReference type="InterPro" id="IPR012340">
    <property type="entry name" value="NA-bd_OB-fold"/>
</dbReference>
<dbReference type="GO" id="GO:0008047">
    <property type="term" value="F:enzyme activator activity"/>
    <property type="evidence" value="ECO:0000318"/>
    <property type="project" value="GO_Central"/>
</dbReference>
<reference evidence="4" key="3">
    <citation type="submission" date="2015-06" db="UniProtKB">
        <authorList>
            <consortium name="EnsemblMetazoa"/>
        </authorList>
    </citation>
    <scope>IDENTIFICATION</scope>
</reference>
<organism evidence="4 5">
    <name type="scientific">Helobdella robusta</name>
    <name type="common">Californian leech</name>
    <dbReference type="NCBI Taxonomy" id="6412"/>
    <lineage>
        <taxon>Eukaryota</taxon>
        <taxon>Metazoa</taxon>
        <taxon>Spiralia</taxon>
        <taxon>Lophotrochozoa</taxon>
        <taxon>Annelida</taxon>
        <taxon>Clitellata</taxon>
        <taxon>Hirudinea</taxon>
        <taxon>Rhynchobdellida</taxon>
        <taxon>Glossiphoniidae</taxon>
        <taxon>Helobdella</taxon>
    </lineage>
</organism>
<dbReference type="AlphaFoldDB" id="T1G5H7"/>
<dbReference type="EnsemblMetazoa" id="HelroT84352">
    <property type="protein sequence ID" value="HelroP84352"/>
    <property type="gene ID" value="HelroG84352"/>
</dbReference>
<dbReference type="GeneID" id="20216324"/>
<dbReference type="PROSITE" id="PS50935">
    <property type="entry name" value="SSB"/>
    <property type="match status" value="1"/>
</dbReference>
<dbReference type="GO" id="GO:0006260">
    <property type="term" value="P:DNA replication"/>
    <property type="evidence" value="ECO:0000318"/>
    <property type="project" value="GO_Central"/>
</dbReference>
<dbReference type="CTD" id="20216324"/>
<dbReference type="GO" id="GO:0003697">
    <property type="term" value="F:single-stranded DNA binding"/>
    <property type="evidence" value="ECO:0000318"/>
    <property type="project" value="GO_Central"/>
</dbReference>
<dbReference type="Gene3D" id="2.40.50.140">
    <property type="entry name" value="Nucleic acid-binding proteins"/>
    <property type="match status" value="1"/>
</dbReference>
<sequence>INKVTLLGRVGRDSEVRGSELNPVTVFPLATSYTLRTKDGDYVQKTEWHRISVFRPVLKDIVAQTVKKGDRVYVTGSINYSQFVDKNNATQRIASIIAGNSSILSIFS</sequence>
<dbReference type="GO" id="GO:0090297">
    <property type="term" value="P:positive regulation of mitochondrial DNA replication"/>
    <property type="evidence" value="ECO:0000318"/>
    <property type="project" value="GO_Central"/>
</dbReference>
<evidence type="ECO:0000313" key="3">
    <source>
        <dbReference type="EMBL" id="ESN98583.1"/>
    </source>
</evidence>
<keyword evidence="5" id="KW-1185">Reference proteome</keyword>
<keyword evidence="2" id="KW-0496">Mitochondrion</keyword>
<dbReference type="SUPFAM" id="SSF50249">
    <property type="entry name" value="Nucleic acid-binding proteins"/>
    <property type="match status" value="1"/>
</dbReference>
<dbReference type="GO" id="GO:0042645">
    <property type="term" value="C:mitochondrial nucleoid"/>
    <property type="evidence" value="ECO:0000318"/>
    <property type="project" value="GO_Central"/>
</dbReference>
<reference evidence="5" key="1">
    <citation type="submission" date="2012-12" db="EMBL/GenBank/DDBJ databases">
        <authorList>
            <person name="Hellsten U."/>
            <person name="Grimwood J."/>
            <person name="Chapman J.A."/>
            <person name="Shapiro H."/>
            <person name="Aerts A."/>
            <person name="Otillar R.P."/>
            <person name="Terry A.Y."/>
            <person name="Boore J.L."/>
            <person name="Simakov O."/>
            <person name="Marletaz F."/>
            <person name="Cho S.-J."/>
            <person name="Edsinger-Gonzales E."/>
            <person name="Havlak P."/>
            <person name="Kuo D.-H."/>
            <person name="Larsson T."/>
            <person name="Lv J."/>
            <person name="Arendt D."/>
            <person name="Savage R."/>
            <person name="Osoegawa K."/>
            <person name="de Jong P."/>
            <person name="Lindberg D.R."/>
            <person name="Seaver E.C."/>
            <person name="Weisblat D.A."/>
            <person name="Putnam N.H."/>
            <person name="Grigoriev I.V."/>
            <person name="Rokhsar D.S."/>
        </authorList>
    </citation>
    <scope>NUCLEOTIDE SEQUENCE</scope>
</reference>
<evidence type="ECO:0000313" key="4">
    <source>
        <dbReference type="EnsemblMetazoa" id="HelroP84352"/>
    </source>
</evidence>
<gene>
    <name evidence="4" type="primary">20216324</name>
    <name evidence="3" type="ORF">HELRODRAFT_84352</name>
</gene>
<dbReference type="HOGENOM" id="CLU_078758_2_1_1"/>
<comment type="subcellular location">
    <subcellularLocation>
        <location evidence="2">Mitochondrion</location>
    </subcellularLocation>
</comment>
<protein>
    <recommendedName>
        <fullName evidence="2">Single-stranded DNA-binding protein</fullName>
    </recommendedName>
</protein>
<keyword evidence="1 2" id="KW-0238">DNA-binding</keyword>
<dbReference type="InterPro" id="IPR000424">
    <property type="entry name" value="Primosome_PriB/ssb"/>
</dbReference>
<dbReference type="EMBL" id="KB097144">
    <property type="protein sequence ID" value="ESN98583.1"/>
    <property type="molecule type" value="Genomic_DNA"/>
</dbReference>
<dbReference type="KEGG" id="hro:HELRODRAFT_84352"/>
<dbReference type="EMBL" id="AMQM01005921">
    <property type="status" value="NOT_ANNOTATED_CDS"/>
    <property type="molecule type" value="Genomic_DNA"/>
</dbReference>
<dbReference type="PANTHER" id="PTHR10302">
    <property type="entry name" value="SINGLE-STRANDED DNA-BINDING PROTEIN"/>
    <property type="match status" value="1"/>
</dbReference>
<dbReference type="Pfam" id="PF00436">
    <property type="entry name" value="SSB"/>
    <property type="match status" value="1"/>
</dbReference>
<accession>T1G5H7</accession>
<dbReference type="STRING" id="6412.T1G5H7"/>
<evidence type="ECO:0000313" key="5">
    <source>
        <dbReference type="Proteomes" id="UP000015101"/>
    </source>
</evidence>
<dbReference type="Proteomes" id="UP000015101">
    <property type="component" value="Unassembled WGS sequence"/>
</dbReference>
<dbReference type="eggNOG" id="KOG1653">
    <property type="taxonomic scope" value="Eukaryota"/>
</dbReference>
<dbReference type="InterPro" id="IPR011344">
    <property type="entry name" value="ssDNA-bd"/>
</dbReference>